<gene>
    <name evidence="5" type="ORF">FPZ22_03610</name>
</gene>
<name>A0A518N2C9_9GAMM</name>
<evidence type="ECO:0000256" key="1">
    <source>
        <dbReference type="SAM" id="MobiDB-lite"/>
    </source>
</evidence>
<dbReference type="InterPro" id="IPR018702">
    <property type="entry name" value="DUF2207"/>
</dbReference>
<feature type="transmembrane region" description="Helical" evidence="2">
    <location>
        <begin position="393"/>
        <end position="420"/>
    </location>
</feature>
<dbReference type="Pfam" id="PF09972">
    <property type="entry name" value="DUF2207"/>
    <property type="match status" value="1"/>
</dbReference>
<dbReference type="Pfam" id="PF20990">
    <property type="entry name" value="DUF2207_C"/>
    <property type="match status" value="1"/>
</dbReference>
<dbReference type="KEGG" id="lug:FPZ22_03610"/>
<feature type="transmembrane region" description="Helical" evidence="2">
    <location>
        <begin position="239"/>
        <end position="262"/>
    </location>
</feature>
<organism evidence="5 6">
    <name type="scientific">Luteimonas granuli</name>
    <dbReference type="NCBI Taxonomy" id="1176533"/>
    <lineage>
        <taxon>Bacteria</taxon>
        <taxon>Pseudomonadati</taxon>
        <taxon>Pseudomonadota</taxon>
        <taxon>Gammaproteobacteria</taxon>
        <taxon>Lysobacterales</taxon>
        <taxon>Lysobacteraceae</taxon>
        <taxon>Luteimonas</taxon>
    </lineage>
</organism>
<feature type="domain" description="Predicted membrane protein YciQ-like C-terminal" evidence="4">
    <location>
        <begin position="280"/>
        <end position="515"/>
    </location>
</feature>
<dbReference type="OrthoDB" id="9767603at2"/>
<dbReference type="AlphaFoldDB" id="A0A518N2C9"/>
<keyword evidence="6" id="KW-1185">Reference proteome</keyword>
<evidence type="ECO:0000313" key="6">
    <source>
        <dbReference type="Proteomes" id="UP000316584"/>
    </source>
</evidence>
<sequence length="588" mass="62178">MTGRRRPAAVFGWLFAAAMVLLPGLAAADERILAYDSMVEVRADGSLEVTEHIRVRAEGSDIRRGIYRDFPTRYRDRDGNRVVVGFEVLGVERDGRPEPWFTGSVSNGVRVNTGNDDVLPVPLETTYTLRYRTTRQLGFFEGHDELYWNAIGHGWAFPIDSGSVEVRLPTPVPANALVAEGYSGPQGAREQGFEATIAGPGVARWTLVRPLRPREGLTIVLSFPKGIVTPPSRADEARWLLADNLSLGAALAGLLALLAYCLKRWRAVGRDPEPGVIIARYEPPRGESPGALRYMARRGHDHICMSADLLACAVQGALHIDHDRGMLGDRWTLRRGDVPAADLANADQRRLLEALLPPSRPSLELGKENARHLLEARTRHGEGMKRRFQPAMFSHNGGSIAIAFAIFFVTVVATLLLVAAGDGGGMPWALAPLGLAFAVALAFAFAIGAPTPEGRRLLDEIEGFKRYLSVAEQDDLARLAGPASAEPPPLDAARFEALLPYAVALGVEKAWTGKFTAAVGTAAAAAATAGIAWYHGSGGADIGRFTSSIGSALSSQIASSSTPPGSSAGGGGGGFSGGGGGGGGGGGR</sequence>
<feature type="compositionally biased region" description="Gly residues" evidence="1">
    <location>
        <begin position="567"/>
        <end position="588"/>
    </location>
</feature>
<keyword evidence="2" id="KW-1133">Transmembrane helix</keyword>
<proteinExistence type="predicted"/>
<evidence type="ECO:0000259" key="3">
    <source>
        <dbReference type="Pfam" id="PF09972"/>
    </source>
</evidence>
<feature type="domain" description="DUF2207" evidence="3">
    <location>
        <begin position="31"/>
        <end position="223"/>
    </location>
</feature>
<feature type="region of interest" description="Disordered" evidence="1">
    <location>
        <begin position="556"/>
        <end position="588"/>
    </location>
</feature>
<feature type="compositionally biased region" description="Low complexity" evidence="1">
    <location>
        <begin position="556"/>
        <end position="566"/>
    </location>
</feature>
<keyword evidence="2" id="KW-0472">Membrane</keyword>
<evidence type="ECO:0000259" key="4">
    <source>
        <dbReference type="Pfam" id="PF20990"/>
    </source>
</evidence>
<accession>A0A518N2C9</accession>
<dbReference type="Proteomes" id="UP000316584">
    <property type="component" value="Chromosome"/>
</dbReference>
<dbReference type="EMBL" id="CP042218">
    <property type="protein sequence ID" value="QDW66091.1"/>
    <property type="molecule type" value="Genomic_DNA"/>
</dbReference>
<dbReference type="InterPro" id="IPR048389">
    <property type="entry name" value="YciQ-like_C"/>
</dbReference>
<dbReference type="RefSeq" id="WP_144890435.1">
    <property type="nucleotide sequence ID" value="NZ_CP042218.1"/>
</dbReference>
<keyword evidence="2" id="KW-0812">Transmembrane</keyword>
<reference evidence="5 6" key="1">
    <citation type="submission" date="2019-07" db="EMBL/GenBank/DDBJ databases">
        <title>Full genome sequence of Luteimonas sp. Gr-4.</title>
        <authorList>
            <person name="Im W.-T."/>
        </authorList>
    </citation>
    <scope>NUCLEOTIDE SEQUENCE [LARGE SCALE GENOMIC DNA]</scope>
    <source>
        <strain evidence="5 6">Gr-4</strain>
    </source>
</reference>
<evidence type="ECO:0000256" key="2">
    <source>
        <dbReference type="SAM" id="Phobius"/>
    </source>
</evidence>
<feature type="transmembrane region" description="Helical" evidence="2">
    <location>
        <begin position="426"/>
        <end position="447"/>
    </location>
</feature>
<protein>
    <submittedName>
        <fullName evidence="5">DUF2207 domain-containing protein</fullName>
    </submittedName>
</protein>
<evidence type="ECO:0000313" key="5">
    <source>
        <dbReference type="EMBL" id="QDW66091.1"/>
    </source>
</evidence>